<keyword evidence="5" id="KW-0430">Lectin</keyword>
<evidence type="ECO:0000256" key="1">
    <source>
        <dbReference type="ARBA" id="ARBA00002219"/>
    </source>
</evidence>
<dbReference type="Pfam" id="PF22633">
    <property type="entry name" value="F5_F8_type_C_2"/>
    <property type="match status" value="1"/>
</dbReference>
<evidence type="ECO:0000256" key="5">
    <source>
        <dbReference type="ARBA" id="ARBA00022734"/>
    </source>
</evidence>
<evidence type="ECO:0000256" key="6">
    <source>
        <dbReference type="ARBA" id="ARBA00022837"/>
    </source>
</evidence>
<keyword evidence="4" id="KW-0479">Metal-binding</keyword>
<dbReference type="Proteomes" id="UP000261600">
    <property type="component" value="Unplaced"/>
</dbReference>
<evidence type="ECO:0000256" key="4">
    <source>
        <dbReference type="ARBA" id="ARBA00022723"/>
    </source>
</evidence>
<comment type="subunit">
    <text evidence="3">Homotrimer.</text>
</comment>
<keyword evidence="7" id="KW-1015">Disulfide bond</keyword>
<evidence type="ECO:0000313" key="10">
    <source>
        <dbReference type="Proteomes" id="UP000261600"/>
    </source>
</evidence>
<keyword evidence="6" id="KW-0106">Calcium</keyword>
<dbReference type="SUPFAM" id="SSF49785">
    <property type="entry name" value="Galactose-binding domain-like"/>
    <property type="match status" value="2"/>
</dbReference>
<dbReference type="SMART" id="SM00607">
    <property type="entry name" value="FTP"/>
    <property type="match status" value="1"/>
</dbReference>
<evidence type="ECO:0000259" key="8">
    <source>
        <dbReference type="SMART" id="SM00607"/>
    </source>
</evidence>
<comment type="similarity">
    <text evidence="2">Belongs to the fucolectin family.</text>
</comment>
<dbReference type="PANTHER" id="PTHR45713">
    <property type="entry name" value="FTP DOMAIN-CONTAINING PROTEIN"/>
    <property type="match status" value="1"/>
</dbReference>
<evidence type="ECO:0000313" key="9">
    <source>
        <dbReference type="Ensembl" id="ENSMALP00000006996.1"/>
    </source>
</evidence>
<reference evidence="9" key="2">
    <citation type="submission" date="2025-09" db="UniProtKB">
        <authorList>
            <consortium name="Ensembl"/>
        </authorList>
    </citation>
    <scope>IDENTIFICATION</scope>
</reference>
<dbReference type="InterPro" id="IPR006585">
    <property type="entry name" value="FTP1"/>
</dbReference>
<comment type="function">
    <text evidence="1">Acts as a defensive agent. Recognizes blood group fucosylated oligosaccharides including A, B, H and Lewis B-type antigens. Does not recognize Lewis A antigen and has low affinity for monovalent haptens.</text>
</comment>
<keyword evidence="10" id="KW-1185">Reference proteome</keyword>
<dbReference type="GO" id="GO:0042806">
    <property type="term" value="F:fucose binding"/>
    <property type="evidence" value="ECO:0007669"/>
    <property type="project" value="UniProtKB-ARBA"/>
</dbReference>
<dbReference type="GO" id="GO:0001868">
    <property type="term" value="P:regulation of complement activation, lectin pathway"/>
    <property type="evidence" value="ECO:0007669"/>
    <property type="project" value="UniProtKB-ARBA"/>
</dbReference>
<protein>
    <recommendedName>
        <fullName evidence="8">Fucolectin tachylectin-4 pentraxin-1 domain-containing protein</fullName>
    </recommendedName>
</protein>
<evidence type="ECO:0000256" key="7">
    <source>
        <dbReference type="ARBA" id="ARBA00023157"/>
    </source>
</evidence>
<reference evidence="9" key="1">
    <citation type="submission" date="2025-08" db="UniProtKB">
        <authorList>
            <consortium name="Ensembl"/>
        </authorList>
    </citation>
    <scope>IDENTIFICATION</scope>
</reference>
<organism evidence="9 10">
    <name type="scientific">Monopterus albus</name>
    <name type="common">Swamp eel</name>
    <dbReference type="NCBI Taxonomy" id="43700"/>
    <lineage>
        <taxon>Eukaryota</taxon>
        <taxon>Metazoa</taxon>
        <taxon>Chordata</taxon>
        <taxon>Craniata</taxon>
        <taxon>Vertebrata</taxon>
        <taxon>Euteleostomi</taxon>
        <taxon>Actinopterygii</taxon>
        <taxon>Neopterygii</taxon>
        <taxon>Teleostei</taxon>
        <taxon>Neoteleostei</taxon>
        <taxon>Acanthomorphata</taxon>
        <taxon>Anabantaria</taxon>
        <taxon>Synbranchiformes</taxon>
        <taxon>Synbranchidae</taxon>
        <taxon>Monopterus</taxon>
    </lineage>
</organism>
<feature type="domain" description="Fucolectin tachylectin-4 pentraxin-1" evidence="8">
    <location>
        <begin position="89"/>
        <end position="168"/>
    </location>
</feature>
<evidence type="ECO:0000256" key="3">
    <source>
        <dbReference type="ARBA" id="ARBA00011233"/>
    </source>
</evidence>
<proteinExistence type="inferred from homology"/>
<dbReference type="PANTHER" id="PTHR45713:SF6">
    <property type="entry name" value="F5_8 TYPE C DOMAIN-CONTAINING PROTEIN"/>
    <property type="match status" value="1"/>
</dbReference>
<accession>A0A3Q3Q8R4</accession>
<sequence>MLSCTSSFHHHVSLSSFHLPDDTPSTFLPVSLITSAVVSQCAVISTMQPWTTKSFQCDGMKGRYVNIVIPGRQEYLTVCEVEVIGRPPAVNIALGKKVTQSSVYLGGVPERAIDGNYASNLEEKSCSQTQKELNPWWRLDLLKPYKIMTVSITNRGDCCAERLSEAEI</sequence>
<dbReference type="Gene3D" id="2.60.120.260">
    <property type="entry name" value="Galactose-binding domain-like"/>
    <property type="match status" value="2"/>
</dbReference>
<dbReference type="GO" id="GO:0046872">
    <property type="term" value="F:metal ion binding"/>
    <property type="evidence" value="ECO:0007669"/>
    <property type="project" value="UniProtKB-KW"/>
</dbReference>
<dbReference type="GO" id="GO:0010185">
    <property type="term" value="P:regulation of cellular defense response"/>
    <property type="evidence" value="ECO:0007669"/>
    <property type="project" value="UniProtKB-ARBA"/>
</dbReference>
<dbReference type="InterPro" id="IPR008979">
    <property type="entry name" value="Galactose-bd-like_sf"/>
</dbReference>
<evidence type="ECO:0000256" key="2">
    <source>
        <dbReference type="ARBA" id="ARBA00010147"/>
    </source>
</evidence>
<dbReference type="AlphaFoldDB" id="A0A3Q3Q8R4"/>
<dbReference type="Ensembl" id="ENSMALT00000007142.1">
    <property type="protein sequence ID" value="ENSMALP00000006996.1"/>
    <property type="gene ID" value="ENSMALG00000004985.1"/>
</dbReference>
<dbReference type="InterPro" id="IPR051941">
    <property type="entry name" value="BG_Antigen-Binding_Lectin"/>
</dbReference>
<name>A0A3Q3Q8R4_MONAL</name>